<sequence length="109" mass="13029">MIEKLNIDKKTILFLGGYFILWMILPSILSSSYPLDVPEGIYWGNEWQLGYYKHPPFSSWVLYGFYSIFGYIAPYILSQICIFITILFVYLLGKNFFLKKRHFIQLYLF</sequence>
<feature type="transmembrane region" description="Helical" evidence="1">
    <location>
        <begin position="68"/>
        <end position="92"/>
    </location>
</feature>
<keyword evidence="1" id="KW-0812">Transmembrane</keyword>
<feature type="transmembrane region" description="Helical" evidence="1">
    <location>
        <begin position="12"/>
        <end position="29"/>
    </location>
</feature>
<reference evidence="2 3" key="1">
    <citation type="journal article" date="2015" name="Int. J. Syst. Evol. Microbiol.">
        <title>Acinetobacter equi sp. nov. isolated from horse faeces.</title>
        <authorList>
            <person name="Poppel M.T."/>
            <person name="Skiebe E."/>
            <person name="Laue M."/>
            <person name="Bergmann H."/>
            <person name="Ebersberger I."/>
            <person name="Garn T."/>
            <person name="Fruth A."/>
            <person name="Baumgardt S."/>
            <person name="Busse H.J."/>
            <person name="Wilharm G."/>
        </authorList>
    </citation>
    <scope>NUCLEOTIDE SEQUENCE [LARGE SCALE GENOMIC DNA]</scope>
    <source>
        <strain evidence="2 3">114</strain>
    </source>
</reference>
<dbReference type="AlphaFoldDB" id="A0A0N9VSY2"/>
<organism evidence="2 3">
    <name type="scientific">Acinetobacter equi</name>
    <dbReference type="NCBI Taxonomy" id="1324350"/>
    <lineage>
        <taxon>Bacteria</taxon>
        <taxon>Pseudomonadati</taxon>
        <taxon>Pseudomonadota</taxon>
        <taxon>Gammaproteobacteria</taxon>
        <taxon>Moraxellales</taxon>
        <taxon>Moraxellaceae</taxon>
        <taxon>Acinetobacter</taxon>
    </lineage>
</organism>
<dbReference type="KEGG" id="aei:AOY20_01405"/>
<dbReference type="Proteomes" id="UP000064939">
    <property type="component" value="Chromosome"/>
</dbReference>
<keyword evidence="1" id="KW-1133">Transmembrane helix</keyword>
<gene>
    <name evidence="2" type="ORF">AOY20_01405</name>
</gene>
<evidence type="ECO:0000313" key="2">
    <source>
        <dbReference type="EMBL" id="ALH94303.1"/>
    </source>
</evidence>
<evidence type="ECO:0000256" key="1">
    <source>
        <dbReference type="SAM" id="Phobius"/>
    </source>
</evidence>
<evidence type="ECO:0000313" key="3">
    <source>
        <dbReference type="Proteomes" id="UP000064939"/>
    </source>
</evidence>
<dbReference type="STRING" id="1324350.AOY20_01405"/>
<dbReference type="EMBL" id="CP012808">
    <property type="protein sequence ID" value="ALH94303.1"/>
    <property type="molecule type" value="Genomic_DNA"/>
</dbReference>
<keyword evidence="1" id="KW-0472">Membrane</keyword>
<protein>
    <submittedName>
        <fullName evidence="2">Uncharacterized protein</fullName>
    </submittedName>
</protein>
<dbReference type="OrthoDB" id="108054at2"/>
<keyword evidence="3" id="KW-1185">Reference proteome</keyword>
<name>A0A0N9VSY2_9GAMM</name>
<proteinExistence type="predicted"/>
<dbReference type="RefSeq" id="WP_054580216.1">
    <property type="nucleotide sequence ID" value="NZ_CP012808.1"/>
</dbReference>
<accession>A0A0N9VSY2</accession>